<name>A0A840X586_9MICO</name>
<gene>
    <name evidence="3" type="ORF">BJ959_000887</name>
</gene>
<feature type="signal peptide" evidence="1">
    <location>
        <begin position="1"/>
        <end position="21"/>
    </location>
</feature>
<protein>
    <submittedName>
        <fullName evidence="3">Aminoglycoside phosphotransferase (APT) family kinase protein</fullName>
    </submittedName>
</protein>
<dbReference type="AlphaFoldDB" id="A0A840X586"/>
<feature type="domain" description="Aminoglycoside phosphotransferase" evidence="2">
    <location>
        <begin position="38"/>
        <end position="256"/>
    </location>
</feature>
<proteinExistence type="predicted"/>
<dbReference type="Gene3D" id="3.90.1200.10">
    <property type="match status" value="1"/>
</dbReference>
<dbReference type="Proteomes" id="UP000552883">
    <property type="component" value="Unassembled WGS sequence"/>
</dbReference>
<organism evidence="3 4">
    <name type="scientific">Microcella frigidaquae</name>
    <dbReference type="NCBI Taxonomy" id="424758"/>
    <lineage>
        <taxon>Bacteria</taxon>
        <taxon>Bacillati</taxon>
        <taxon>Actinomycetota</taxon>
        <taxon>Actinomycetes</taxon>
        <taxon>Micrococcales</taxon>
        <taxon>Microbacteriaceae</taxon>
        <taxon>Microcella</taxon>
    </lineage>
</organism>
<evidence type="ECO:0000256" key="1">
    <source>
        <dbReference type="SAM" id="SignalP"/>
    </source>
</evidence>
<dbReference type="InterPro" id="IPR002575">
    <property type="entry name" value="Aminoglycoside_PTrfase"/>
</dbReference>
<dbReference type="InterPro" id="IPR011009">
    <property type="entry name" value="Kinase-like_dom_sf"/>
</dbReference>
<accession>A0A840X586</accession>
<reference evidence="3 4" key="1">
    <citation type="submission" date="2020-08" db="EMBL/GenBank/DDBJ databases">
        <title>Sequencing the genomes of 1000 actinobacteria strains.</title>
        <authorList>
            <person name="Klenk H.-P."/>
        </authorList>
    </citation>
    <scope>NUCLEOTIDE SEQUENCE [LARGE SCALE GENOMIC DNA]</scope>
    <source>
        <strain evidence="3 4">DSM 23889</strain>
    </source>
</reference>
<dbReference type="Pfam" id="PF01636">
    <property type="entry name" value="APH"/>
    <property type="match status" value="1"/>
</dbReference>
<evidence type="ECO:0000313" key="4">
    <source>
        <dbReference type="Proteomes" id="UP000552883"/>
    </source>
</evidence>
<dbReference type="EMBL" id="JACHBS010000001">
    <property type="protein sequence ID" value="MBB5617391.1"/>
    <property type="molecule type" value="Genomic_DNA"/>
</dbReference>
<keyword evidence="3" id="KW-0808">Transferase</keyword>
<dbReference type="GO" id="GO:0016301">
    <property type="term" value="F:kinase activity"/>
    <property type="evidence" value="ECO:0007669"/>
    <property type="project" value="UniProtKB-KW"/>
</dbReference>
<comment type="caution">
    <text evidence="3">The sequence shown here is derived from an EMBL/GenBank/DDBJ whole genome shotgun (WGS) entry which is preliminary data.</text>
</comment>
<dbReference type="SUPFAM" id="SSF56112">
    <property type="entry name" value="Protein kinase-like (PK-like)"/>
    <property type="match status" value="1"/>
</dbReference>
<keyword evidence="3" id="KW-0418">Kinase</keyword>
<evidence type="ECO:0000313" key="3">
    <source>
        <dbReference type="EMBL" id="MBB5617391.1"/>
    </source>
</evidence>
<keyword evidence="1" id="KW-0732">Signal</keyword>
<evidence type="ECO:0000259" key="2">
    <source>
        <dbReference type="Pfam" id="PF01636"/>
    </source>
</evidence>
<feature type="chain" id="PRO_5038896909" evidence="1">
    <location>
        <begin position="22"/>
        <end position="335"/>
    </location>
</feature>
<keyword evidence="4" id="KW-1185">Reference proteome</keyword>
<sequence length="335" mass="34614">MVRRSPLTLAALATSAVPGLAVTSAAPLGGTGGDVDSALLTASDGRTLVIRVPRTPAAESEQSADLVAVRALSDGVRARLPFGVPRMVGQAPVDGTRAIVSEFVDGVPVRLGELTPGLAASIGRAIAAIHALPTNVVADVGLPQLRAIDVMREAVTTLDRAAATGLVPAGLLQRWELAADDAALWQFTPTVVNGALSASSFLSVGDSVTGLLGWARLHVGDPARDLFWLLGADDSEVPEVAFDAYHQARGVHDRDIARRATFAAELELARWLLHGADQRSTEIVDDAVGMLHALLDRVGGDLVNPLAGEATAPSGMAEVDELLERGVPRGPGSAA</sequence>
<dbReference type="RefSeq" id="WP_165879050.1">
    <property type="nucleotide sequence ID" value="NZ_BAAANZ010000016.1"/>
</dbReference>